<dbReference type="Proteomes" id="UP000481861">
    <property type="component" value="Unassembled WGS sequence"/>
</dbReference>
<feature type="compositionally biased region" description="Gly residues" evidence="1">
    <location>
        <begin position="89"/>
        <end position="99"/>
    </location>
</feature>
<evidence type="ECO:0000256" key="1">
    <source>
        <dbReference type="SAM" id="MobiDB-lite"/>
    </source>
</evidence>
<evidence type="ECO:0000313" key="3">
    <source>
        <dbReference type="Proteomes" id="UP000481861"/>
    </source>
</evidence>
<sequence length="227" mass="23552">MLIFSSVLPPSPLLLALSCSYDPFVGGVASCIGLAVLFPICFVRSVTELVSAAELIVLSVTSATPEYEENEPSSRRVTPESSASRGMSSAGGGGGGGGGAADGIESVLDLFGDPKLPSSSLFRFSSAVNEPVGDTPCVLRSSLSLRARRSSSKSISPEFGSPCGVVGVAASRALPSVDFLPPLAALSFSRSAFFLTALSMKSFTKFFTVFWCLEDNFSVGSLTRPDL</sequence>
<dbReference type="EMBL" id="JAADJZ010000001">
    <property type="protein sequence ID" value="KAF2878371.1"/>
    <property type="molecule type" value="Genomic_DNA"/>
</dbReference>
<accession>A0A7C8IIZ1</accession>
<protein>
    <submittedName>
        <fullName evidence="2">Uncharacterized protein</fullName>
    </submittedName>
</protein>
<name>A0A7C8IIZ1_9PLEO</name>
<proteinExistence type="predicted"/>
<organism evidence="2 3">
    <name type="scientific">Massariosphaeria phaeospora</name>
    <dbReference type="NCBI Taxonomy" id="100035"/>
    <lineage>
        <taxon>Eukaryota</taxon>
        <taxon>Fungi</taxon>
        <taxon>Dikarya</taxon>
        <taxon>Ascomycota</taxon>
        <taxon>Pezizomycotina</taxon>
        <taxon>Dothideomycetes</taxon>
        <taxon>Pleosporomycetidae</taxon>
        <taxon>Pleosporales</taxon>
        <taxon>Pleosporales incertae sedis</taxon>
        <taxon>Massariosphaeria</taxon>
    </lineage>
</organism>
<evidence type="ECO:0000313" key="2">
    <source>
        <dbReference type="EMBL" id="KAF2878371.1"/>
    </source>
</evidence>
<feature type="region of interest" description="Disordered" evidence="1">
    <location>
        <begin position="67"/>
        <end position="99"/>
    </location>
</feature>
<comment type="caution">
    <text evidence="2">The sequence shown here is derived from an EMBL/GenBank/DDBJ whole genome shotgun (WGS) entry which is preliminary data.</text>
</comment>
<gene>
    <name evidence="2" type="ORF">BDV95DRAFT_20147</name>
</gene>
<keyword evidence="3" id="KW-1185">Reference proteome</keyword>
<dbReference type="AlphaFoldDB" id="A0A7C8IIZ1"/>
<reference evidence="2 3" key="1">
    <citation type="submission" date="2020-01" db="EMBL/GenBank/DDBJ databases">
        <authorList>
            <consortium name="DOE Joint Genome Institute"/>
            <person name="Haridas S."/>
            <person name="Albert R."/>
            <person name="Binder M."/>
            <person name="Bloem J."/>
            <person name="Labutti K."/>
            <person name="Salamov A."/>
            <person name="Andreopoulos B."/>
            <person name="Baker S.E."/>
            <person name="Barry K."/>
            <person name="Bills G."/>
            <person name="Bluhm B.H."/>
            <person name="Cannon C."/>
            <person name="Castanera R."/>
            <person name="Culley D.E."/>
            <person name="Daum C."/>
            <person name="Ezra D."/>
            <person name="Gonzalez J.B."/>
            <person name="Henrissat B."/>
            <person name="Kuo A."/>
            <person name="Liang C."/>
            <person name="Lipzen A."/>
            <person name="Lutzoni F."/>
            <person name="Magnuson J."/>
            <person name="Mondo S."/>
            <person name="Nolan M."/>
            <person name="Ohm R."/>
            <person name="Pangilinan J."/>
            <person name="Park H.-J.H."/>
            <person name="Ramirez L."/>
            <person name="Alfaro M."/>
            <person name="Sun H."/>
            <person name="Tritt A."/>
            <person name="Yoshinaga Y."/>
            <person name="Zwiers L.-H.L."/>
            <person name="Turgeon B.G."/>
            <person name="Goodwin S.B."/>
            <person name="Spatafora J.W."/>
            <person name="Crous P.W."/>
            <person name="Grigoriev I.V."/>
        </authorList>
    </citation>
    <scope>NUCLEOTIDE SEQUENCE [LARGE SCALE GENOMIC DNA]</scope>
    <source>
        <strain evidence="2 3">CBS 611.86</strain>
    </source>
</reference>